<sequence>MLNVNLIDSKKDIKNIKWDEIFTLYEFKSYLVRSQFIELSLLNKLLREKLKQKIFYKVIFNHDFLLQFPDYFYPQEFDIVSGFGDESETILNFQINRIDPFIAGLIRGLNNFSSHLKRIEFDRLLRSGYFIVPLASNFTYLSNLSICDCELDLKFFNKLVLKLDKLEFLSMKNLQFLVLDEEWPLDSETLLPQSLKELELGNMRLRKTDLHKNPYKFLFIDKNGFMNGYYYAPPQCLPNLKHLIISKDTDFYSDYVPNLLNLNPHLTRITFPCYYLSSNTVKSLSAISSINEMQIEFKYDNYEFRNFDIIPLASVDILSIKSIPASHHRKVYTLISLCPNLTKLYAYFEYYSDGFIEGMLSILGQLKAIELEIFYFSNAEFDLSIFSNIETLKLDIDSDQIIHYKLPVQLSKLKLIKLASNNYSGCFDLMLKNYKNSSIWSVKLIGQDIICRAITS</sequence>
<proteinExistence type="predicted"/>
<evidence type="ECO:0000313" key="2">
    <source>
        <dbReference type="Proteomes" id="UP000070444"/>
    </source>
</evidence>
<protein>
    <recommendedName>
        <fullName evidence="3">RNI-like protein</fullName>
    </recommendedName>
</protein>
<organism evidence="1 2">
    <name type="scientific">Conidiobolus coronatus (strain ATCC 28846 / CBS 209.66 / NRRL 28638)</name>
    <name type="common">Delacroixia coronata</name>
    <dbReference type="NCBI Taxonomy" id="796925"/>
    <lineage>
        <taxon>Eukaryota</taxon>
        <taxon>Fungi</taxon>
        <taxon>Fungi incertae sedis</taxon>
        <taxon>Zoopagomycota</taxon>
        <taxon>Entomophthoromycotina</taxon>
        <taxon>Entomophthoromycetes</taxon>
        <taxon>Entomophthorales</taxon>
        <taxon>Ancylistaceae</taxon>
        <taxon>Conidiobolus</taxon>
    </lineage>
</organism>
<dbReference type="AlphaFoldDB" id="A0A137NYF4"/>
<gene>
    <name evidence="1" type="ORF">CONCODRAFT_10159</name>
</gene>
<evidence type="ECO:0008006" key="3">
    <source>
        <dbReference type="Google" id="ProtNLM"/>
    </source>
</evidence>
<dbReference type="Gene3D" id="3.80.10.10">
    <property type="entry name" value="Ribonuclease Inhibitor"/>
    <property type="match status" value="1"/>
</dbReference>
<name>A0A137NYF4_CONC2</name>
<dbReference type="Proteomes" id="UP000070444">
    <property type="component" value="Unassembled WGS sequence"/>
</dbReference>
<dbReference type="EMBL" id="KQ964617">
    <property type="protein sequence ID" value="KXN67708.1"/>
    <property type="molecule type" value="Genomic_DNA"/>
</dbReference>
<reference evidence="1 2" key="1">
    <citation type="journal article" date="2015" name="Genome Biol. Evol.">
        <title>Phylogenomic analyses indicate that early fungi evolved digesting cell walls of algal ancestors of land plants.</title>
        <authorList>
            <person name="Chang Y."/>
            <person name="Wang S."/>
            <person name="Sekimoto S."/>
            <person name="Aerts A.L."/>
            <person name="Choi C."/>
            <person name="Clum A."/>
            <person name="LaButti K.M."/>
            <person name="Lindquist E.A."/>
            <person name="Yee Ngan C."/>
            <person name="Ohm R.A."/>
            <person name="Salamov A.A."/>
            <person name="Grigoriev I.V."/>
            <person name="Spatafora J.W."/>
            <person name="Berbee M.L."/>
        </authorList>
    </citation>
    <scope>NUCLEOTIDE SEQUENCE [LARGE SCALE GENOMIC DNA]</scope>
    <source>
        <strain evidence="1 2">NRRL 28638</strain>
    </source>
</reference>
<dbReference type="InterPro" id="IPR032675">
    <property type="entry name" value="LRR_dom_sf"/>
</dbReference>
<keyword evidence="2" id="KW-1185">Reference proteome</keyword>
<accession>A0A137NYF4</accession>
<dbReference type="SUPFAM" id="SSF52047">
    <property type="entry name" value="RNI-like"/>
    <property type="match status" value="1"/>
</dbReference>
<evidence type="ECO:0000313" key="1">
    <source>
        <dbReference type="EMBL" id="KXN67708.1"/>
    </source>
</evidence>